<dbReference type="PANTHER" id="PTHR43476:SF3">
    <property type="entry name" value="FAD-BINDING MONOOXYGENASE"/>
    <property type="match status" value="1"/>
</dbReference>
<name>A0A1G8W7W4_9ACTN</name>
<reference evidence="3 4" key="1">
    <citation type="submission" date="2016-10" db="EMBL/GenBank/DDBJ databases">
        <authorList>
            <person name="de Groot N.N."/>
        </authorList>
    </citation>
    <scope>NUCLEOTIDE SEQUENCE [LARGE SCALE GENOMIC DNA]</scope>
    <source>
        <strain evidence="3 4">CGMCC 4.6533</strain>
    </source>
</reference>
<dbReference type="InterPro" id="IPR036188">
    <property type="entry name" value="FAD/NAD-bd_sf"/>
</dbReference>
<dbReference type="GO" id="GO:0071949">
    <property type="term" value="F:FAD binding"/>
    <property type="evidence" value="ECO:0007669"/>
    <property type="project" value="InterPro"/>
</dbReference>
<dbReference type="Proteomes" id="UP000199202">
    <property type="component" value="Unassembled WGS sequence"/>
</dbReference>
<dbReference type="GO" id="GO:0008688">
    <property type="term" value="F:3-(3-hydroxyphenyl)propionate hydroxylase activity"/>
    <property type="evidence" value="ECO:0007669"/>
    <property type="project" value="TreeGrafter"/>
</dbReference>
<dbReference type="OrthoDB" id="8670884at2"/>
<feature type="domain" description="FAD-binding" evidence="2">
    <location>
        <begin position="7"/>
        <end position="347"/>
    </location>
</feature>
<dbReference type="Pfam" id="PF01494">
    <property type="entry name" value="FAD_binding_3"/>
    <property type="match status" value="1"/>
</dbReference>
<dbReference type="PRINTS" id="PR00420">
    <property type="entry name" value="RNGMNOXGNASE"/>
</dbReference>
<evidence type="ECO:0000259" key="2">
    <source>
        <dbReference type="Pfam" id="PF01494"/>
    </source>
</evidence>
<dbReference type="RefSeq" id="WP_090936285.1">
    <property type="nucleotide sequence ID" value="NZ_FNDJ01000012.1"/>
</dbReference>
<dbReference type="InterPro" id="IPR002938">
    <property type="entry name" value="FAD-bd"/>
</dbReference>
<dbReference type="AlphaFoldDB" id="A0A1G8W7W4"/>
<dbReference type="GO" id="GO:0019622">
    <property type="term" value="P:3-(3-hydroxy)phenylpropionate catabolic process"/>
    <property type="evidence" value="ECO:0007669"/>
    <property type="project" value="TreeGrafter"/>
</dbReference>
<dbReference type="InterPro" id="IPR050631">
    <property type="entry name" value="PheA/TfdB_FAD_monoxygenase"/>
</dbReference>
<sequence>MTQLTDLPVIVVGAGPVGMTAAARLAVDGVPVVVVEAEPVPKTDWRASTFHAATLELLQSIGVTDQMNAEGLVAPIYHFRDRRDGLVAAFDFGLLADETAFPYRLQLNQQHLVRMLHDRLRADDHVELLFGSRVTGVAGTADGVTATVETPDGPRELRGSHLIGADGPASTVRRSLGIEFAGYTYPERFLIVSTTVDLSARIPGLAHVNYIADPAQWLFLLRTPESWRAVYPVPPDEPATAATAPDRMQEQLQAVAPYPAGYPIVDFQVYNVHQRIAATFRAGNIVLAGDAAHINSPLGGVGLNSGIHDVMDVVPRIVRIRAGQGDPDAELGTYDAVRRQVATEYIQADTQRNTERLKETDEARRRANQEEMRAVAADPARARAYMRRASLLESVRRFGIGLPPGHTMEVPS</sequence>
<proteinExistence type="predicted"/>
<gene>
    <name evidence="3" type="ORF">SAMN05421869_11277</name>
</gene>
<organism evidence="3 4">
    <name type="scientific">Nonomuraea jiangxiensis</name>
    <dbReference type="NCBI Taxonomy" id="633440"/>
    <lineage>
        <taxon>Bacteria</taxon>
        <taxon>Bacillati</taxon>
        <taxon>Actinomycetota</taxon>
        <taxon>Actinomycetes</taxon>
        <taxon>Streptosporangiales</taxon>
        <taxon>Streptosporangiaceae</taxon>
        <taxon>Nonomuraea</taxon>
    </lineage>
</organism>
<dbReference type="STRING" id="633440.SAMN05421869_11277"/>
<dbReference type="Gene3D" id="3.30.70.2450">
    <property type="match status" value="1"/>
</dbReference>
<protein>
    <submittedName>
        <fullName evidence="3">3-(3-hydroxy-phenyl)propionate hydroxylase</fullName>
    </submittedName>
</protein>
<dbReference type="SUPFAM" id="SSF51905">
    <property type="entry name" value="FAD/NAD(P)-binding domain"/>
    <property type="match status" value="1"/>
</dbReference>
<evidence type="ECO:0000313" key="3">
    <source>
        <dbReference type="EMBL" id="SDJ74391.1"/>
    </source>
</evidence>
<dbReference type="EMBL" id="FNDJ01000012">
    <property type="protein sequence ID" value="SDJ74391.1"/>
    <property type="molecule type" value="Genomic_DNA"/>
</dbReference>
<accession>A0A1G8W7W4</accession>
<keyword evidence="4" id="KW-1185">Reference proteome</keyword>
<dbReference type="Gene3D" id="3.50.50.60">
    <property type="entry name" value="FAD/NAD(P)-binding domain"/>
    <property type="match status" value="1"/>
</dbReference>
<evidence type="ECO:0000256" key="1">
    <source>
        <dbReference type="ARBA" id="ARBA00023002"/>
    </source>
</evidence>
<evidence type="ECO:0000313" key="4">
    <source>
        <dbReference type="Proteomes" id="UP000199202"/>
    </source>
</evidence>
<keyword evidence="1" id="KW-0560">Oxidoreductase</keyword>
<dbReference type="PANTHER" id="PTHR43476">
    <property type="entry name" value="3-(3-HYDROXY-PHENYL)PROPIONATE/3-HYDROXYCINNAMIC ACID HYDROXYLASE"/>
    <property type="match status" value="1"/>
</dbReference>